<feature type="domain" description="DSBA-like thioredoxin" evidence="1">
    <location>
        <begin position="3"/>
        <end position="206"/>
    </location>
</feature>
<dbReference type="AlphaFoldDB" id="L8XY12"/>
<dbReference type="PATRIC" id="fig|1261130.3.peg.403"/>
<dbReference type="SUPFAM" id="SSF52833">
    <property type="entry name" value="Thioredoxin-like"/>
    <property type="match status" value="1"/>
</dbReference>
<dbReference type="Pfam" id="PF01323">
    <property type="entry name" value="DSBA"/>
    <property type="match status" value="1"/>
</dbReference>
<dbReference type="PANTHER" id="PTHR13887">
    <property type="entry name" value="GLUTATHIONE S-TRANSFERASE KAPPA"/>
    <property type="match status" value="1"/>
</dbReference>
<dbReference type="InterPro" id="IPR036249">
    <property type="entry name" value="Thioredoxin-like_sf"/>
</dbReference>
<sequence>MKIEVWSDFSCPFCYIGVHNFYLALDAFNAEHQTEAMLLFKAYELSPDAPFETELSYYENLAQKYDVPLDRAKAMTDNAVVYAKEAGLTIDFDKVIPVTTTIAHRVAIWVQRHHLDKSRAFNMRLFKGYFAKGENIADDQVLAAILAEVGIEAINIADILTDHTISQAKDVDLAEAMGFGIKSVPFFVFNRTDAVAGAQTPVNFYQVIDKIHTTGTTEGLQ</sequence>
<evidence type="ECO:0000313" key="2">
    <source>
        <dbReference type="EMBL" id="ELV08807.1"/>
    </source>
</evidence>
<proteinExistence type="predicted"/>
<dbReference type="EMBL" id="AOBV01000002">
    <property type="protein sequence ID" value="ELV08807.1"/>
    <property type="molecule type" value="Genomic_DNA"/>
</dbReference>
<evidence type="ECO:0000259" key="1">
    <source>
        <dbReference type="Pfam" id="PF01323"/>
    </source>
</evidence>
<dbReference type="CDD" id="cd03024">
    <property type="entry name" value="DsbA_FrnE"/>
    <property type="match status" value="1"/>
</dbReference>
<accession>L8XY12</accession>
<evidence type="ECO:0000313" key="3">
    <source>
        <dbReference type="Proteomes" id="UP000011617"/>
    </source>
</evidence>
<protein>
    <recommendedName>
        <fullName evidence="1">DSBA-like thioredoxin domain-containing protein</fullName>
    </recommendedName>
</protein>
<dbReference type="Gene3D" id="3.40.30.10">
    <property type="entry name" value="Glutaredoxin"/>
    <property type="match status" value="1"/>
</dbReference>
<dbReference type="PANTHER" id="PTHR13887:SF41">
    <property type="entry name" value="THIOREDOXIN SUPERFAMILY PROTEIN"/>
    <property type="match status" value="1"/>
</dbReference>
<dbReference type="HOGENOM" id="CLU_069253_0_2_6"/>
<dbReference type="InterPro" id="IPR001853">
    <property type="entry name" value="DSBA-like_thioredoxin_dom"/>
</dbReference>
<organism evidence="2 3">
    <name type="scientific">Wohlfahrtiimonas chitiniclastica SH04</name>
    <dbReference type="NCBI Taxonomy" id="1261130"/>
    <lineage>
        <taxon>Bacteria</taxon>
        <taxon>Pseudomonadati</taxon>
        <taxon>Pseudomonadota</taxon>
        <taxon>Gammaproteobacteria</taxon>
        <taxon>Cardiobacteriales</taxon>
        <taxon>Ignatzschineriaceae</taxon>
        <taxon>Wohlfahrtiimonas</taxon>
    </lineage>
</organism>
<name>L8XY12_9GAMM</name>
<dbReference type="OrthoDB" id="9799122at2"/>
<comment type="caution">
    <text evidence="2">The sequence shown here is derived from an EMBL/GenBank/DDBJ whole genome shotgun (WGS) entry which is preliminary data.</text>
</comment>
<reference evidence="2 3" key="1">
    <citation type="journal article" date="2013" name="Genome Announc.">
        <title>Complete Genome Sequence of Wohlfahrtiimonas chitiniclastica Strain SH04, Isolated from Chrysomya megacephala Collected from Pudong International Airport in China.</title>
        <authorList>
            <person name="Cao X.M."/>
            <person name="Chen T."/>
            <person name="Xu L.Z."/>
            <person name="Yao L.S."/>
            <person name="Qi J."/>
            <person name="Zhang X.L."/>
            <person name="Yan Q.L."/>
            <person name="Deng Y.H."/>
            <person name="Guo T.Y."/>
            <person name="Wang J."/>
            <person name="Hu K.X."/>
            <person name="Xu B.L."/>
        </authorList>
    </citation>
    <scope>NUCLEOTIDE SEQUENCE [LARGE SCALE GENOMIC DNA]</scope>
    <source>
        <strain evidence="2 3">SH04</strain>
    </source>
</reference>
<gene>
    <name evidence="2" type="ORF">F387_00199</name>
</gene>
<dbReference type="GO" id="GO:0016491">
    <property type="term" value="F:oxidoreductase activity"/>
    <property type="evidence" value="ECO:0007669"/>
    <property type="project" value="InterPro"/>
</dbReference>
<keyword evidence="3" id="KW-1185">Reference proteome</keyword>
<dbReference type="Proteomes" id="UP000011617">
    <property type="component" value="Unassembled WGS sequence"/>
</dbReference>
<dbReference type="RefSeq" id="WP_008314688.1">
    <property type="nucleotide sequence ID" value="NZ_KB372778.1"/>
</dbReference>